<comment type="caution">
    <text evidence="2">The sequence shown here is derived from an EMBL/GenBank/DDBJ whole genome shotgun (WGS) entry which is preliminary data.</text>
</comment>
<evidence type="ECO:0000313" key="3">
    <source>
        <dbReference type="Proteomes" id="UP000789831"/>
    </source>
</evidence>
<reference evidence="2" key="1">
    <citation type="submission" date="2021-06" db="EMBL/GenBank/DDBJ databases">
        <authorList>
            <person name="Kallberg Y."/>
            <person name="Tangrot J."/>
            <person name="Rosling A."/>
        </authorList>
    </citation>
    <scope>NUCLEOTIDE SEQUENCE</scope>
    <source>
        <strain evidence="2">MT106</strain>
    </source>
</reference>
<feature type="compositionally biased region" description="Basic residues" evidence="1">
    <location>
        <begin position="56"/>
        <end position="65"/>
    </location>
</feature>
<gene>
    <name evidence="2" type="ORF">AGERDE_LOCUS9453</name>
</gene>
<evidence type="ECO:0000256" key="1">
    <source>
        <dbReference type="SAM" id="MobiDB-lite"/>
    </source>
</evidence>
<dbReference type="AlphaFoldDB" id="A0A9N9CQG1"/>
<feature type="non-terminal residue" evidence="2">
    <location>
        <position position="78"/>
    </location>
</feature>
<keyword evidence="3" id="KW-1185">Reference proteome</keyword>
<organism evidence="2 3">
    <name type="scientific">Ambispora gerdemannii</name>
    <dbReference type="NCBI Taxonomy" id="144530"/>
    <lineage>
        <taxon>Eukaryota</taxon>
        <taxon>Fungi</taxon>
        <taxon>Fungi incertae sedis</taxon>
        <taxon>Mucoromycota</taxon>
        <taxon>Glomeromycotina</taxon>
        <taxon>Glomeromycetes</taxon>
        <taxon>Archaeosporales</taxon>
        <taxon>Ambisporaceae</taxon>
        <taxon>Ambispora</taxon>
    </lineage>
</organism>
<feature type="region of interest" description="Disordered" evidence="1">
    <location>
        <begin position="37"/>
        <end position="78"/>
    </location>
</feature>
<accession>A0A9N9CQG1</accession>
<proteinExistence type="predicted"/>
<sequence>MDMPSFKKTLNIESTSITSAVGNSIDNTNYVVLTITENEISKEQKKDDDSDDEYSRRHKHHKKSTSSKQRSSASKEQE</sequence>
<evidence type="ECO:0000313" key="2">
    <source>
        <dbReference type="EMBL" id="CAG8608194.1"/>
    </source>
</evidence>
<dbReference type="EMBL" id="CAJVPL010002362">
    <property type="protein sequence ID" value="CAG8608194.1"/>
    <property type="molecule type" value="Genomic_DNA"/>
</dbReference>
<feature type="compositionally biased region" description="Basic and acidic residues" evidence="1">
    <location>
        <begin position="39"/>
        <end position="48"/>
    </location>
</feature>
<protein>
    <submittedName>
        <fullName evidence="2">7269_t:CDS:1</fullName>
    </submittedName>
</protein>
<name>A0A9N9CQG1_9GLOM</name>
<dbReference type="Proteomes" id="UP000789831">
    <property type="component" value="Unassembled WGS sequence"/>
</dbReference>